<gene>
    <name evidence="2" type="ORF">FHG12_03150</name>
</gene>
<proteinExistence type="predicted"/>
<dbReference type="RefSeq" id="WP_139514236.1">
    <property type="nucleotide sequence ID" value="NZ_CP040896.1"/>
</dbReference>
<evidence type="ECO:0000313" key="2">
    <source>
        <dbReference type="EMBL" id="QDA59161.1"/>
    </source>
</evidence>
<dbReference type="PROSITE" id="PS51257">
    <property type="entry name" value="PROKAR_LIPOPROTEIN"/>
    <property type="match status" value="1"/>
</dbReference>
<dbReference type="EMBL" id="CP040896">
    <property type="protein sequence ID" value="QDA59161.1"/>
    <property type="molecule type" value="Genomic_DNA"/>
</dbReference>
<dbReference type="Proteomes" id="UP000305398">
    <property type="component" value="Chromosome"/>
</dbReference>
<organism evidence="2 3">
    <name type="scientific">Hymenobacter jejuensis</name>
    <dbReference type="NCBI Taxonomy" id="2502781"/>
    <lineage>
        <taxon>Bacteria</taxon>
        <taxon>Pseudomonadati</taxon>
        <taxon>Bacteroidota</taxon>
        <taxon>Cytophagia</taxon>
        <taxon>Cytophagales</taxon>
        <taxon>Hymenobacteraceae</taxon>
        <taxon>Hymenobacter</taxon>
    </lineage>
</organism>
<reference evidence="2 3" key="1">
    <citation type="submission" date="2019-06" db="EMBL/GenBank/DDBJ databases">
        <authorList>
            <person name="Srinivasan S."/>
        </authorList>
    </citation>
    <scope>NUCLEOTIDE SEQUENCE [LARGE SCALE GENOMIC DNA]</scope>
    <source>
        <strain evidence="2 3">17J68-5</strain>
    </source>
</reference>
<dbReference type="OrthoDB" id="798271at2"/>
<protein>
    <submittedName>
        <fullName evidence="2">Uncharacterized protein</fullName>
    </submittedName>
</protein>
<dbReference type="AlphaFoldDB" id="A0A5B7ZVN4"/>
<name>A0A5B7ZVN4_9BACT</name>
<evidence type="ECO:0000313" key="3">
    <source>
        <dbReference type="Proteomes" id="UP000305398"/>
    </source>
</evidence>
<feature type="region of interest" description="Disordered" evidence="1">
    <location>
        <begin position="217"/>
        <end position="251"/>
    </location>
</feature>
<accession>A0A5B7ZVN4</accession>
<keyword evidence="3" id="KW-1185">Reference proteome</keyword>
<dbReference type="KEGG" id="hyj:FHG12_03150"/>
<sequence>MLKNFTYFLTGSTLLMATGCAGSYAPIRPNRIASYQSVTSQNAPISFGYQYSALATGGHNKKYVKRERKRGYQVVAVRVTNNTASELNFSRDTELYFGDRPVQPVPSLQASLDLKQGVWIYLLYLMANVNVGGTYNANTGQTTGATFLPTGFAIAGGNILGASAANKNLQREFTSFDLTNRFIKPGETVYGIVSLREAGLSPLHLVLRNNAVTVQPTPTAAPATPSVPAAAPEAAPASPTQPAPASSGSGR</sequence>
<evidence type="ECO:0000256" key="1">
    <source>
        <dbReference type="SAM" id="MobiDB-lite"/>
    </source>
</evidence>